<protein>
    <submittedName>
        <fullName evidence="2">Uncharacterized protein</fullName>
    </submittedName>
</protein>
<proteinExistence type="predicted"/>
<evidence type="ECO:0000256" key="1">
    <source>
        <dbReference type="SAM" id="Phobius"/>
    </source>
</evidence>
<keyword evidence="1" id="KW-0812">Transmembrane</keyword>
<feature type="transmembrane region" description="Helical" evidence="1">
    <location>
        <begin position="12"/>
        <end position="33"/>
    </location>
</feature>
<keyword evidence="3" id="KW-1185">Reference proteome</keyword>
<accession>A0ABZ1U8X3</accession>
<dbReference type="EMBL" id="CP108110">
    <property type="protein sequence ID" value="WUQ87625.1"/>
    <property type="molecule type" value="Genomic_DNA"/>
</dbReference>
<feature type="transmembrane region" description="Helical" evidence="1">
    <location>
        <begin position="75"/>
        <end position="101"/>
    </location>
</feature>
<sequence>MTDYRTVGLVHLFIAALSVLVPLIGAVVAGTFVRRQGRNARLAMIGCLVTAPGPIVLVLGAGLGLDTVFAGLEPLVALSVVSAIAVLFQLAGFVLILAGALTVPARPAPHQAPYPYPYAAPFHVYPTDAPPGH</sequence>
<organism evidence="2 3">
    <name type="scientific">Kitasatospora purpeofusca</name>
    <dbReference type="NCBI Taxonomy" id="67352"/>
    <lineage>
        <taxon>Bacteria</taxon>
        <taxon>Bacillati</taxon>
        <taxon>Actinomycetota</taxon>
        <taxon>Actinomycetes</taxon>
        <taxon>Kitasatosporales</taxon>
        <taxon>Streptomycetaceae</taxon>
        <taxon>Kitasatospora</taxon>
    </lineage>
</organism>
<keyword evidence="1" id="KW-1133">Transmembrane helix</keyword>
<dbReference type="RefSeq" id="WP_328958183.1">
    <property type="nucleotide sequence ID" value="NZ_CP108110.1"/>
</dbReference>
<name>A0ABZ1U8X3_9ACTN</name>
<evidence type="ECO:0000313" key="2">
    <source>
        <dbReference type="EMBL" id="WUQ87625.1"/>
    </source>
</evidence>
<feature type="transmembrane region" description="Helical" evidence="1">
    <location>
        <begin position="42"/>
        <end position="63"/>
    </location>
</feature>
<evidence type="ECO:0000313" key="3">
    <source>
        <dbReference type="Proteomes" id="UP001432222"/>
    </source>
</evidence>
<reference evidence="2" key="1">
    <citation type="submission" date="2022-10" db="EMBL/GenBank/DDBJ databases">
        <title>The complete genomes of actinobacterial strains from the NBC collection.</title>
        <authorList>
            <person name="Joergensen T.S."/>
            <person name="Alvarez Arevalo M."/>
            <person name="Sterndorff E.B."/>
            <person name="Faurdal D."/>
            <person name="Vuksanovic O."/>
            <person name="Mourched A.-S."/>
            <person name="Charusanti P."/>
            <person name="Shaw S."/>
            <person name="Blin K."/>
            <person name="Weber T."/>
        </authorList>
    </citation>
    <scope>NUCLEOTIDE SEQUENCE</scope>
    <source>
        <strain evidence="2">NBC_00222</strain>
    </source>
</reference>
<dbReference type="Proteomes" id="UP001432222">
    <property type="component" value="Chromosome"/>
</dbReference>
<gene>
    <name evidence="2" type="ORF">OHA16_34420</name>
</gene>
<keyword evidence="1" id="KW-0472">Membrane</keyword>